<dbReference type="PANTHER" id="PTHR48104">
    <property type="entry name" value="METACASPASE-4"/>
    <property type="match status" value="1"/>
</dbReference>
<accession>A0A2J8AIP2</accession>
<dbReference type="EMBL" id="PGGS01000009">
    <property type="protein sequence ID" value="PNH12389.1"/>
    <property type="molecule type" value="Genomic_DNA"/>
</dbReference>
<dbReference type="Proteomes" id="UP000236333">
    <property type="component" value="Unassembled WGS sequence"/>
</dbReference>
<keyword evidence="5" id="KW-1185">Reference proteome</keyword>
<dbReference type="InterPro" id="IPR011600">
    <property type="entry name" value="Pept_C14_caspase"/>
</dbReference>
<dbReference type="GO" id="GO:0005737">
    <property type="term" value="C:cytoplasm"/>
    <property type="evidence" value="ECO:0007669"/>
    <property type="project" value="TreeGrafter"/>
</dbReference>
<dbReference type="OrthoDB" id="3223806at2759"/>
<comment type="caution">
    <text evidence="4">The sequence shown here is derived from an EMBL/GenBank/DDBJ whole genome shotgun (WGS) entry which is preliminary data.</text>
</comment>
<dbReference type="Pfam" id="PF00656">
    <property type="entry name" value="Peptidase_C14"/>
    <property type="match status" value="1"/>
</dbReference>
<reference evidence="4 5" key="1">
    <citation type="journal article" date="2017" name="Mol. Biol. Evol.">
        <title>The 4-celled Tetrabaena socialis nuclear genome reveals the essential components for genetic control of cell number at the origin of multicellularity in the volvocine lineage.</title>
        <authorList>
            <person name="Featherston J."/>
            <person name="Arakaki Y."/>
            <person name="Hanschen E.R."/>
            <person name="Ferris P.J."/>
            <person name="Michod R.E."/>
            <person name="Olson B.J.S.C."/>
            <person name="Nozaki H."/>
            <person name="Durand P.M."/>
        </authorList>
    </citation>
    <scope>NUCLEOTIDE SEQUENCE [LARGE SCALE GENOMIC DNA]</scope>
    <source>
        <strain evidence="4 5">NIES-571</strain>
    </source>
</reference>
<dbReference type="AlphaFoldDB" id="A0A2J8AIP2"/>
<dbReference type="PANTHER" id="PTHR48104:SF30">
    <property type="entry name" value="METACASPASE-1"/>
    <property type="match status" value="1"/>
</dbReference>
<feature type="compositionally biased region" description="Polar residues" evidence="2">
    <location>
        <begin position="277"/>
        <end position="290"/>
    </location>
</feature>
<evidence type="ECO:0000256" key="1">
    <source>
        <dbReference type="ARBA" id="ARBA00009005"/>
    </source>
</evidence>
<evidence type="ECO:0000259" key="3">
    <source>
        <dbReference type="Pfam" id="PF00656"/>
    </source>
</evidence>
<dbReference type="Gene3D" id="3.40.50.12660">
    <property type="match status" value="2"/>
</dbReference>
<feature type="domain" description="Peptidase C14 caspase" evidence="3">
    <location>
        <begin position="3"/>
        <end position="404"/>
    </location>
</feature>
<name>A0A2J8AIP2_9CHLO</name>
<feature type="region of interest" description="Disordered" evidence="2">
    <location>
        <begin position="274"/>
        <end position="298"/>
    </location>
</feature>
<evidence type="ECO:0000313" key="5">
    <source>
        <dbReference type="Proteomes" id="UP000236333"/>
    </source>
</evidence>
<gene>
    <name evidence="4" type="ORF">TSOC_000682</name>
</gene>
<proteinExistence type="inferred from homology"/>
<protein>
    <submittedName>
        <fullName evidence="4">Metacaspase-4</fullName>
    </submittedName>
</protein>
<evidence type="ECO:0000313" key="4">
    <source>
        <dbReference type="EMBL" id="PNH12389.1"/>
    </source>
</evidence>
<comment type="similarity">
    <text evidence="1">Belongs to the peptidase C14B family.</text>
</comment>
<evidence type="ECO:0000256" key="2">
    <source>
        <dbReference type="SAM" id="MobiDB-lite"/>
    </source>
</evidence>
<dbReference type="InterPro" id="IPR050452">
    <property type="entry name" value="Metacaspase"/>
</dbReference>
<sequence>MSKKAVLIGCNYPGTNAALNGCINDVWGMKAMLEQYYGFDPANIFIMIDTDPQYMRPDGKNMKVAKISELVTNAVDGDVLVLHFSGHGTQIPSQGEAGETDGKDEAICPTDLNVICDDDLRVLIKPLEAKPGVKFTFIADCCHSGSLLDHEAVQISGPKAGGPPPPQLDEGTLAGFLGSLGQPNGGRDFQNRALPFNDLCSMLSSLLGGQAVNASNVRSTLGTAFGADASAKIQQFMQVYQMFANGGLTNAGGGGGGGGLMAMLCSCFSPPAAADQNGPSGQPANATTGPGANYATGNLAEPNLNIQLPPAGAKPPAEQRLNKDVGILITGCQSNETSADACPSGNPAKAHGALSNAMQTIVKQHHAANPGVPLSYRNLVIAVRELLLKTGFAQNPCLECSNLHADEPFIVR</sequence>
<organism evidence="4 5">
    <name type="scientific">Tetrabaena socialis</name>
    <dbReference type="NCBI Taxonomy" id="47790"/>
    <lineage>
        <taxon>Eukaryota</taxon>
        <taxon>Viridiplantae</taxon>
        <taxon>Chlorophyta</taxon>
        <taxon>core chlorophytes</taxon>
        <taxon>Chlorophyceae</taxon>
        <taxon>CS clade</taxon>
        <taxon>Chlamydomonadales</taxon>
        <taxon>Tetrabaenaceae</taxon>
        <taxon>Tetrabaena</taxon>
    </lineage>
</organism>
<dbReference type="GO" id="GO:0006508">
    <property type="term" value="P:proteolysis"/>
    <property type="evidence" value="ECO:0007669"/>
    <property type="project" value="InterPro"/>
</dbReference>
<dbReference type="GO" id="GO:0004197">
    <property type="term" value="F:cysteine-type endopeptidase activity"/>
    <property type="evidence" value="ECO:0007669"/>
    <property type="project" value="InterPro"/>
</dbReference>